<dbReference type="CDD" id="cd02000">
    <property type="entry name" value="TPP_E1_PDC_ADC_BCADC"/>
    <property type="match status" value="1"/>
</dbReference>
<dbReference type="Pfam" id="PF00676">
    <property type="entry name" value="E1_dh"/>
    <property type="match status" value="1"/>
</dbReference>
<comment type="cofactor">
    <cofactor evidence="1 5">
        <name>thiamine diphosphate</name>
        <dbReference type="ChEBI" id="CHEBI:58937"/>
    </cofactor>
</comment>
<dbReference type="GO" id="GO:0004739">
    <property type="term" value="F:pyruvate dehydrogenase (acetyl-transferring) activity"/>
    <property type="evidence" value="ECO:0007669"/>
    <property type="project" value="UniProtKB-UniRule"/>
</dbReference>
<protein>
    <recommendedName>
        <fullName evidence="5">Pyruvate dehydrogenase E1 component subunit alpha</fullName>
        <ecNumber evidence="5">1.2.4.1</ecNumber>
    </recommendedName>
</protein>
<dbReference type="OMA" id="LGYEMPC"/>
<dbReference type="SUPFAM" id="SSF52518">
    <property type="entry name" value="Thiamin diphosphate-binding fold (THDP-binding)"/>
    <property type="match status" value="1"/>
</dbReference>
<comment type="catalytic activity">
    <reaction evidence="5">
        <text>N(6)-[(R)-lipoyl]-L-lysyl-[protein] + pyruvate + H(+) = N(6)-[(R)-S(8)-acetyldihydrolipoyl]-L-lysyl-[protein] + CO2</text>
        <dbReference type="Rhea" id="RHEA:19189"/>
        <dbReference type="Rhea" id="RHEA-COMP:10474"/>
        <dbReference type="Rhea" id="RHEA-COMP:10478"/>
        <dbReference type="ChEBI" id="CHEBI:15361"/>
        <dbReference type="ChEBI" id="CHEBI:15378"/>
        <dbReference type="ChEBI" id="CHEBI:16526"/>
        <dbReference type="ChEBI" id="CHEBI:83099"/>
        <dbReference type="ChEBI" id="CHEBI:83111"/>
        <dbReference type="EC" id="1.2.4.1"/>
    </reaction>
</comment>
<dbReference type="EMBL" id="KQ474085">
    <property type="protein sequence ID" value="KPV72741.1"/>
    <property type="molecule type" value="Genomic_DNA"/>
</dbReference>
<evidence type="ECO:0000313" key="8">
    <source>
        <dbReference type="Proteomes" id="UP000053890"/>
    </source>
</evidence>
<dbReference type="GO" id="GO:0006086">
    <property type="term" value="P:pyruvate decarboxylation to acetyl-CoA"/>
    <property type="evidence" value="ECO:0007669"/>
    <property type="project" value="InterPro"/>
</dbReference>
<dbReference type="InterPro" id="IPR017597">
    <property type="entry name" value="Pyrv_DH_E1_asu_subgrp-y"/>
</dbReference>
<feature type="domain" description="Dehydrogenase E1 component" evidence="6">
    <location>
        <begin position="88"/>
        <end position="384"/>
    </location>
</feature>
<keyword evidence="4 5" id="KW-0670">Pyruvate</keyword>
<dbReference type="InterPro" id="IPR050642">
    <property type="entry name" value="PDH_E1_Alpha_Subunit"/>
</dbReference>
<gene>
    <name evidence="7" type="ORF">RHOBADRAFT_46336</name>
</gene>
<evidence type="ECO:0000256" key="5">
    <source>
        <dbReference type="RuleBase" id="RU361139"/>
    </source>
</evidence>
<dbReference type="Proteomes" id="UP000053890">
    <property type="component" value="Unassembled WGS sequence"/>
</dbReference>
<dbReference type="FunFam" id="3.40.50.970:FF:000013">
    <property type="entry name" value="Pyruvate dehydrogenase E1 component subunit alpha"/>
    <property type="match status" value="1"/>
</dbReference>
<dbReference type="PANTHER" id="PTHR11516:SF60">
    <property type="entry name" value="PYRUVATE DEHYDROGENASE E1 COMPONENT SUBUNIT ALPHA"/>
    <property type="match status" value="1"/>
</dbReference>
<evidence type="ECO:0000256" key="3">
    <source>
        <dbReference type="ARBA" id="ARBA00023052"/>
    </source>
</evidence>
<reference evidence="7 8" key="1">
    <citation type="journal article" date="2015" name="Front. Microbiol.">
        <title>Genome sequence of the plant growth promoting endophytic yeast Rhodotorula graminis WP1.</title>
        <authorList>
            <person name="Firrincieli A."/>
            <person name="Otillar R."/>
            <person name="Salamov A."/>
            <person name="Schmutz J."/>
            <person name="Khan Z."/>
            <person name="Redman R.S."/>
            <person name="Fleck N.D."/>
            <person name="Lindquist E."/>
            <person name="Grigoriev I.V."/>
            <person name="Doty S.L."/>
        </authorList>
    </citation>
    <scope>NUCLEOTIDE SEQUENCE [LARGE SCALE GENOMIC DNA]</scope>
    <source>
        <strain evidence="7 8">WP1</strain>
    </source>
</reference>
<proteinExistence type="predicted"/>
<dbReference type="RefSeq" id="XP_018268790.1">
    <property type="nucleotide sequence ID" value="XM_018414769.1"/>
</dbReference>
<dbReference type="InterPro" id="IPR001017">
    <property type="entry name" value="DH_E1"/>
</dbReference>
<dbReference type="EC" id="1.2.4.1" evidence="5"/>
<dbReference type="AlphaFoldDB" id="A0A0N8PZM5"/>
<name>A0A0N8PZM5_RHOGW</name>
<keyword evidence="3 5" id="KW-0786">Thiamine pyrophosphate</keyword>
<dbReference type="PANTHER" id="PTHR11516">
    <property type="entry name" value="PYRUVATE DEHYDROGENASE E1 COMPONENT, ALPHA SUBUNIT BACTERIAL AND ORGANELLAR"/>
    <property type="match status" value="1"/>
</dbReference>
<comment type="function">
    <text evidence="5">The pyruvate dehydrogenase complex catalyzes the overall conversion of pyruvate to acetyl-CoA and CO(2).</text>
</comment>
<dbReference type="GeneID" id="28975217"/>
<evidence type="ECO:0000256" key="2">
    <source>
        <dbReference type="ARBA" id="ARBA00023002"/>
    </source>
</evidence>
<accession>A0A0N8PZM5</accession>
<evidence type="ECO:0000256" key="1">
    <source>
        <dbReference type="ARBA" id="ARBA00001964"/>
    </source>
</evidence>
<dbReference type="Gene3D" id="3.40.50.970">
    <property type="match status" value="1"/>
</dbReference>
<dbReference type="NCBIfam" id="TIGR03182">
    <property type="entry name" value="PDH_E1_alph_y"/>
    <property type="match status" value="1"/>
</dbReference>
<dbReference type="OrthoDB" id="10256198at2759"/>
<evidence type="ECO:0000313" key="7">
    <source>
        <dbReference type="EMBL" id="KPV72741.1"/>
    </source>
</evidence>
<keyword evidence="2 5" id="KW-0560">Oxidoreductase</keyword>
<organism evidence="7 8">
    <name type="scientific">Rhodotorula graminis (strain WP1)</name>
    <dbReference type="NCBI Taxonomy" id="578459"/>
    <lineage>
        <taxon>Eukaryota</taxon>
        <taxon>Fungi</taxon>
        <taxon>Dikarya</taxon>
        <taxon>Basidiomycota</taxon>
        <taxon>Pucciniomycotina</taxon>
        <taxon>Microbotryomycetes</taxon>
        <taxon>Sporidiobolales</taxon>
        <taxon>Sporidiobolaceae</taxon>
        <taxon>Rhodotorula</taxon>
    </lineage>
</organism>
<keyword evidence="8" id="KW-1185">Reference proteome</keyword>
<dbReference type="STRING" id="578459.A0A0N8PZM5"/>
<evidence type="ECO:0000256" key="4">
    <source>
        <dbReference type="ARBA" id="ARBA00023317"/>
    </source>
</evidence>
<dbReference type="InterPro" id="IPR029061">
    <property type="entry name" value="THDP-binding"/>
</dbReference>
<evidence type="ECO:0000259" key="6">
    <source>
        <dbReference type="Pfam" id="PF00676"/>
    </source>
</evidence>
<sequence length="452" mass="50017">MLRSRIPSAARVALEARRVAPTPRLVANAARVQARSVNTSAVGTNLVKDNGDTLTLRHPEEYFQAYKTDIPSLEHDVSKEQLVQIYNDMVSMRRMEMACDQLYKAKMIRGFCHLAIGQEAVSVGMHHAIKTDDKIITAYRCHPFAVLRGGTIKGVIAELLGRQEGMSHGKGGSMHIFTPTFFGGNGIVGAQVPLGAGIAFAQQYLGQDNEHATFAMYGDGASNQGQVFEAYNMAKLWNLPCVFVCENNLYGMGTSAARSSSNTKYFQRGDTIPGIQVNGMDVLAVMRAVKFAKEWTTSGKGPLLLEMVTYRYGGHSMSDPGTTYRTREEIQHMRSSNDPITGLKNLLLEWGVVEEAELKKIDKEARAIVEKAVADAKSSPEPSLEKTLWEDIYYKGTNPMWLRGREREEASRTLLSRKIHHFAKDDSDLYEDGCPQFGSKGSNKMDSLTSTV</sequence>